<comment type="caution">
    <text evidence="1">The sequence shown here is derived from an EMBL/GenBank/DDBJ whole genome shotgun (WGS) entry which is preliminary data.</text>
</comment>
<dbReference type="OrthoDB" id="3014656at2759"/>
<evidence type="ECO:0000313" key="1">
    <source>
        <dbReference type="EMBL" id="KAF4310817.1"/>
    </source>
</evidence>
<organism evidence="1 2">
    <name type="scientific">Botryosphaeria dothidea</name>
    <dbReference type="NCBI Taxonomy" id="55169"/>
    <lineage>
        <taxon>Eukaryota</taxon>
        <taxon>Fungi</taxon>
        <taxon>Dikarya</taxon>
        <taxon>Ascomycota</taxon>
        <taxon>Pezizomycotina</taxon>
        <taxon>Dothideomycetes</taxon>
        <taxon>Dothideomycetes incertae sedis</taxon>
        <taxon>Botryosphaeriales</taxon>
        <taxon>Botryosphaeriaceae</taxon>
        <taxon>Botryosphaeria</taxon>
    </lineage>
</organism>
<protein>
    <submittedName>
        <fullName evidence="1">Uncharacterized protein</fullName>
    </submittedName>
</protein>
<keyword evidence="2" id="KW-1185">Reference proteome</keyword>
<proteinExistence type="predicted"/>
<sequence>MPGVGIYAAATAFALAYNQSMEVYRRGAPLEVFAAELGSYYNASTFTGFWLGQSAPGVNASSLTQGILMSVSFLERSGFGHDLRMENLRIEPFSDQSAICWLTWQIQPKNGAGPWTWETVYGYRRNAEPLDQLLLQQENPIETTDCSASDAMGGRPEGWWEFTNTDNEVFTFAQRVPHYLDSYSGNHGS</sequence>
<name>A0A8H4J0Q6_9PEZI</name>
<dbReference type="Proteomes" id="UP000572817">
    <property type="component" value="Unassembled WGS sequence"/>
</dbReference>
<dbReference type="AlphaFoldDB" id="A0A8H4J0Q6"/>
<gene>
    <name evidence="1" type="ORF">GTA08_BOTSDO13732</name>
</gene>
<accession>A0A8H4J0Q6</accession>
<reference evidence="1" key="1">
    <citation type="submission" date="2020-04" db="EMBL/GenBank/DDBJ databases">
        <title>Genome Assembly and Annotation of Botryosphaeria dothidea sdau 11-99, a Latent Pathogen of Apple Fruit Ring Rot in China.</title>
        <authorList>
            <person name="Yu C."/>
            <person name="Diao Y."/>
            <person name="Lu Q."/>
            <person name="Zhao J."/>
            <person name="Cui S."/>
            <person name="Peng C."/>
            <person name="He B."/>
            <person name="Liu H."/>
        </authorList>
    </citation>
    <scope>NUCLEOTIDE SEQUENCE [LARGE SCALE GENOMIC DNA]</scope>
    <source>
        <strain evidence="1">Sdau11-99</strain>
    </source>
</reference>
<evidence type="ECO:0000313" key="2">
    <source>
        <dbReference type="Proteomes" id="UP000572817"/>
    </source>
</evidence>
<dbReference type="EMBL" id="WWBZ02000013">
    <property type="protein sequence ID" value="KAF4310817.1"/>
    <property type="molecule type" value="Genomic_DNA"/>
</dbReference>